<dbReference type="EnsemblMetazoa" id="CLYHEMT022555.1">
    <property type="protein sequence ID" value="CLYHEMP022555.1"/>
    <property type="gene ID" value="CLYHEMG022555"/>
</dbReference>
<keyword evidence="3" id="KW-1185">Reference proteome</keyword>
<proteinExistence type="predicted"/>
<reference evidence="2" key="1">
    <citation type="submission" date="2021-01" db="UniProtKB">
        <authorList>
            <consortium name="EnsemblMetazoa"/>
        </authorList>
    </citation>
    <scope>IDENTIFICATION</scope>
</reference>
<organism evidence="2 3">
    <name type="scientific">Clytia hemisphaerica</name>
    <dbReference type="NCBI Taxonomy" id="252671"/>
    <lineage>
        <taxon>Eukaryota</taxon>
        <taxon>Metazoa</taxon>
        <taxon>Cnidaria</taxon>
        <taxon>Hydrozoa</taxon>
        <taxon>Hydroidolina</taxon>
        <taxon>Leptothecata</taxon>
        <taxon>Obeliida</taxon>
        <taxon>Clytiidae</taxon>
        <taxon>Clytia</taxon>
    </lineage>
</organism>
<evidence type="ECO:0000313" key="2">
    <source>
        <dbReference type="EnsemblMetazoa" id="CLYHEMP022555.1"/>
    </source>
</evidence>
<protein>
    <submittedName>
        <fullName evidence="2">Uncharacterized protein</fullName>
    </submittedName>
</protein>
<evidence type="ECO:0000313" key="3">
    <source>
        <dbReference type="Proteomes" id="UP000594262"/>
    </source>
</evidence>
<feature type="chain" id="PRO_5029475688" evidence="1">
    <location>
        <begin position="22"/>
        <end position="99"/>
    </location>
</feature>
<name>A0A7M5XF92_9CNID</name>
<accession>A0A7M5XF92</accession>
<dbReference type="Proteomes" id="UP000594262">
    <property type="component" value="Unplaced"/>
</dbReference>
<feature type="signal peptide" evidence="1">
    <location>
        <begin position="1"/>
        <end position="21"/>
    </location>
</feature>
<dbReference type="AlphaFoldDB" id="A0A7M5XF92"/>
<keyword evidence="1" id="KW-0732">Signal</keyword>
<evidence type="ECO:0000256" key="1">
    <source>
        <dbReference type="SAM" id="SignalP"/>
    </source>
</evidence>
<sequence length="99" mass="11322">MRVLNIICLLCLVTLIKVTEGRPKMSKCVVTKIRWSGIECQEIDKSIDEKKLMAILARNYKSKFTSLLKGYNGKGPMRADVKKRLLKELAKARNLLWAV</sequence>